<dbReference type="AlphaFoldDB" id="A0A644YP21"/>
<comment type="cofactor">
    <cofactor evidence="1">
        <name>Mg(2+)</name>
        <dbReference type="ChEBI" id="CHEBI:18420"/>
    </cofactor>
</comment>
<sequence>MKTWNELPGLERELEQVERCLGELGRDPLGREPLSAIMKTAMEQKGKRIRPVLILLAGRLGPDYPDAGERLCRLATVVELTHAASLIHDDIIDDAPLRRGRPTVQASFGKDMAVYAGDFLLSRILGYLMEHRMIESGTILARSMTEMCCGEITQYEAQFDTETGEERYFTSILGKTAAMFAASCELGALETGCDEAVVSGMRQFGRELGVLYQLRDDLLDFTSSAEQEGKPAGSDFRHGIYTLPVLHAFADPGVGPELKEIARKIPYGDPEGVLYRRMEELVAAAGGVEYTRRVAARYESSACKWLACAPDSSAVEVLERLTHALAAV</sequence>
<dbReference type="PROSITE" id="PS00723">
    <property type="entry name" value="POLYPRENYL_SYNTHASE_1"/>
    <property type="match status" value="1"/>
</dbReference>
<dbReference type="InterPro" id="IPR000092">
    <property type="entry name" value="Polyprenyl_synt"/>
</dbReference>
<reference evidence="6" key="1">
    <citation type="submission" date="2019-08" db="EMBL/GenBank/DDBJ databases">
        <authorList>
            <person name="Kucharzyk K."/>
            <person name="Murdoch R.W."/>
            <person name="Higgins S."/>
            <person name="Loffler F."/>
        </authorList>
    </citation>
    <scope>NUCLEOTIDE SEQUENCE</scope>
</reference>
<evidence type="ECO:0000313" key="6">
    <source>
        <dbReference type="EMBL" id="MPM29621.1"/>
    </source>
</evidence>
<dbReference type="CDD" id="cd00685">
    <property type="entry name" value="Trans_IPPS_HT"/>
    <property type="match status" value="1"/>
</dbReference>
<evidence type="ECO:0000256" key="2">
    <source>
        <dbReference type="ARBA" id="ARBA00006706"/>
    </source>
</evidence>
<dbReference type="PANTHER" id="PTHR12001:SF69">
    <property type="entry name" value="ALL TRANS-POLYPRENYL-DIPHOSPHATE SYNTHASE PDSS1"/>
    <property type="match status" value="1"/>
</dbReference>
<dbReference type="SFLD" id="SFLDS00005">
    <property type="entry name" value="Isoprenoid_Synthase_Type_I"/>
    <property type="match status" value="1"/>
</dbReference>
<dbReference type="GO" id="GO:0008299">
    <property type="term" value="P:isoprenoid biosynthetic process"/>
    <property type="evidence" value="ECO:0007669"/>
    <property type="project" value="InterPro"/>
</dbReference>
<evidence type="ECO:0000256" key="4">
    <source>
        <dbReference type="ARBA" id="ARBA00022723"/>
    </source>
</evidence>
<dbReference type="GO" id="GO:0000010">
    <property type="term" value="F:heptaprenyl diphosphate synthase activity"/>
    <property type="evidence" value="ECO:0007669"/>
    <property type="project" value="UniProtKB-EC"/>
</dbReference>
<name>A0A644YP21_9ZZZZ</name>
<accession>A0A644YP21</accession>
<evidence type="ECO:0000256" key="1">
    <source>
        <dbReference type="ARBA" id="ARBA00001946"/>
    </source>
</evidence>
<dbReference type="PROSITE" id="PS00444">
    <property type="entry name" value="POLYPRENYL_SYNTHASE_2"/>
    <property type="match status" value="1"/>
</dbReference>
<dbReference type="Pfam" id="PF00348">
    <property type="entry name" value="polyprenyl_synt"/>
    <property type="match status" value="1"/>
</dbReference>
<dbReference type="EC" id="2.5.1.30" evidence="6"/>
<dbReference type="InterPro" id="IPR033749">
    <property type="entry name" value="Polyprenyl_synt_CS"/>
</dbReference>
<protein>
    <submittedName>
        <fullName evidence="6">Heptaprenyl diphosphate synthase component 2</fullName>
        <ecNumber evidence="6">2.5.1.30</ecNumber>
    </submittedName>
</protein>
<keyword evidence="4" id="KW-0479">Metal-binding</keyword>
<gene>
    <name evidence="6" type="primary">hepT_9</name>
    <name evidence="6" type="ORF">SDC9_76161</name>
</gene>
<dbReference type="GO" id="GO:0046872">
    <property type="term" value="F:metal ion binding"/>
    <property type="evidence" value="ECO:0007669"/>
    <property type="project" value="UniProtKB-KW"/>
</dbReference>
<proteinExistence type="inferred from homology"/>
<comment type="similarity">
    <text evidence="2">Belongs to the FPP/GGPP synthase family.</text>
</comment>
<comment type="caution">
    <text evidence="6">The sequence shown here is derived from an EMBL/GenBank/DDBJ whole genome shotgun (WGS) entry which is preliminary data.</text>
</comment>
<dbReference type="Gene3D" id="1.10.600.10">
    <property type="entry name" value="Farnesyl Diphosphate Synthase"/>
    <property type="match status" value="1"/>
</dbReference>
<dbReference type="InterPro" id="IPR008949">
    <property type="entry name" value="Isoprenoid_synthase_dom_sf"/>
</dbReference>
<evidence type="ECO:0000256" key="3">
    <source>
        <dbReference type="ARBA" id="ARBA00022679"/>
    </source>
</evidence>
<keyword evidence="3 6" id="KW-0808">Transferase</keyword>
<dbReference type="EMBL" id="VSSQ01005562">
    <property type="protein sequence ID" value="MPM29621.1"/>
    <property type="molecule type" value="Genomic_DNA"/>
</dbReference>
<dbReference type="PANTHER" id="PTHR12001">
    <property type="entry name" value="GERANYLGERANYL PYROPHOSPHATE SYNTHASE"/>
    <property type="match status" value="1"/>
</dbReference>
<organism evidence="6">
    <name type="scientific">bioreactor metagenome</name>
    <dbReference type="NCBI Taxonomy" id="1076179"/>
    <lineage>
        <taxon>unclassified sequences</taxon>
        <taxon>metagenomes</taxon>
        <taxon>ecological metagenomes</taxon>
    </lineage>
</organism>
<keyword evidence="5" id="KW-0460">Magnesium</keyword>
<evidence type="ECO:0000256" key="5">
    <source>
        <dbReference type="ARBA" id="ARBA00022842"/>
    </source>
</evidence>
<dbReference type="SUPFAM" id="SSF48576">
    <property type="entry name" value="Terpenoid synthases"/>
    <property type="match status" value="1"/>
</dbReference>